<protein>
    <submittedName>
        <fullName evidence="3">Peroxiredoxin</fullName>
    </submittedName>
</protein>
<dbReference type="InterPro" id="IPR013766">
    <property type="entry name" value="Thioredoxin_domain"/>
</dbReference>
<name>A0A1Y6C572_9BACT</name>
<evidence type="ECO:0000313" key="4">
    <source>
        <dbReference type="Proteomes" id="UP000192907"/>
    </source>
</evidence>
<dbReference type="OrthoDB" id="5291838at2"/>
<dbReference type="PANTHER" id="PTHR43640:SF1">
    <property type="entry name" value="THIOREDOXIN-DEPENDENT PEROXIREDOXIN"/>
    <property type="match status" value="1"/>
</dbReference>
<feature type="chain" id="PRO_5012373524" evidence="1">
    <location>
        <begin position="22"/>
        <end position="209"/>
    </location>
</feature>
<keyword evidence="1" id="KW-0732">Signal</keyword>
<keyword evidence="4" id="KW-1185">Reference proteome</keyword>
<evidence type="ECO:0000259" key="2">
    <source>
        <dbReference type="PROSITE" id="PS51352"/>
    </source>
</evidence>
<dbReference type="AlphaFoldDB" id="A0A1Y6C572"/>
<reference evidence="4" key="1">
    <citation type="submission" date="2017-04" db="EMBL/GenBank/DDBJ databases">
        <authorList>
            <person name="Varghese N."/>
            <person name="Submissions S."/>
        </authorList>
    </citation>
    <scope>NUCLEOTIDE SEQUENCE [LARGE SCALE GENOMIC DNA]</scope>
    <source>
        <strain evidence="4">RKEM611</strain>
    </source>
</reference>
<feature type="signal peptide" evidence="1">
    <location>
        <begin position="1"/>
        <end position="21"/>
    </location>
</feature>
<evidence type="ECO:0000313" key="3">
    <source>
        <dbReference type="EMBL" id="SMF46405.1"/>
    </source>
</evidence>
<dbReference type="STRING" id="1513793.SAMN06296036_11449"/>
<organism evidence="3 4">
    <name type="scientific">Pseudobacteriovorax antillogorgiicola</name>
    <dbReference type="NCBI Taxonomy" id="1513793"/>
    <lineage>
        <taxon>Bacteria</taxon>
        <taxon>Pseudomonadati</taxon>
        <taxon>Bdellovibrionota</taxon>
        <taxon>Oligoflexia</taxon>
        <taxon>Oligoflexales</taxon>
        <taxon>Pseudobacteriovoracaceae</taxon>
        <taxon>Pseudobacteriovorax</taxon>
    </lineage>
</organism>
<sequence>MKRFISVVTALLLSQSILAHRAEASAVVGKPAPTFSLPGHDGKMYSLEKFKGKHVVLEWFNNDCPYVDKHYHEKYRNMQTLQKNWTGKKDVVWLAIISSAPGKQGYLTAAQATKIKEEARKAHMTAILLDPKGTVGRMYNAKTTPHMFIIDPQGILRYDGAIDNKTSPRLAALKADGLQNYVSDGLGNLMASKSVNPSKTEPYGCSVKY</sequence>
<dbReference type="Gene3D" id="3.40.30.10">
    <property type="entry name" value="Glutaredoxin"/>
    <property type="match status" value="1"/>
</dbReference>
<dbReference type="SUPFAM" id="SSF52833">
    <property type="entry name" value="Thioredoxin-like"/>
    <property type="match status" value="1"/>
</dbReference>
<feature type="domain" description="Thioredoxin" evidence="2">
    <location>
        <begin position="26"/>
        <end position="183"/>
    </location>
</feature>
<dbReference type="PANTHER" id="PTHR43640">
    <property type="entry name" value="OS07G0260300 PROTEIN"/>
    <property type="match status" value="1"/>
</dbReference>
<dbReference type="InterPro" id="IPR000866">
    <property type="entry name" value="AhpC/TSA"/>
</dbReference>
<dbReference type="RefSeq" id="WP_132321513.1">
    <property type="nucleotide sequence ID" value="NZ_FWZT01000014.1"/>
</dbReference>
<dbReference type="EMBL" id="FWZT01000014">
    <property type="protein sequence ID" value="SMF46405.1"/>
    <property type="molecule type" value="Genomic_DNA"/>
</dbReference>
<dbReference type="Pfam" id="PF00578">
    <property type="entry name" value="AhpC-TSA"/>
    <property type="match status" value="1"/>
</dbReference>
<evidence type="ECO:0000256" key="1">
    <source>
        <dbReference type="SAM" id="SignalP"/>
    </source>
</evidence>
<proteinExistence type="predicted"/>
<gene>
    <name evidence="3" type="ORF">SAMN06296036_11449</name>
</gene>
<accession>A0A1Y6C572</accession>
<dbReference type="GO" id="GO:0016491">
    <property type="term" value="F:oxidoreductase activity"/>
    <property type="evidence" value="ECO:0007669"/>
    <property type="project" value="InterPro"/>
</dbReference>
<dbReference type="Proteomes" id="UP000192907">
    <property type="component" value="Unassembled WGS sequence"/>
</dbReference>
<dbReference type="GO" id="GO:0016209">
    <property type="term" value="F:antioxidant activity"/>
    <property type="evidence" value="ECO:0007669"/>
    <property type="project" value="InterPro"/>
</dbReference>
<dbReference type="InterPro" id="IPR047262">
    <property type="entry name" value="PRX-like1"/>
</dbReference>
<dbReference type="InterPro" id="IPR036249">
    <property type="entry name" value="Thioredoxin-like_sf"/>
</dbReference>
<dbReference type="PROSITE" id="PS51352">
    <property type="entry name" value="THIOREDOXIN_2"/>
    <property type="match status" value="1"/>
</dbReference>